<keyword evidence="5" id="KW-0269">Exonuclease</keyword>
<evidence type="ECO:0000313" key="8">
    <source>
        <dbReference type="Proteomes" id="UP001202328"/>
    </source>
</evidence>
<organism evidence="7 8">
    <name type="scientific">Papaver atlanticum</name>
    <dbReference type="NCBI Taxonomy" id="357466"/>
    <lineage>
        <taxon>Eukaryota</taxon>
        <taxon>Viridiplantae</taxon>
        <taxon>Streptophyta</taxon>
        <taxon>Embryophyta</taxon>
        <taxon>Tracheophyta</taxon>
        <taxon>Spermatophyta</taxon>
        <taxon>Magnoliopsida</taxon>
        <taxon>Ranunculales</taxon>
        <taxon>Papaveraceae</taxon>
        <taxon>Papaveroideae</taxon>
        <taxon>Papaver</taxon>
    </lineage>
</organism>
<dbReference type="Gene3D" id="3.40.50.12390">
    <property type="match status" value="1"/>
</dbReference>
<dbReference type="AlphaFoldDB" id="A0AAD4S9Q1"/>
<keyword evidence="3" id="KW-0540">Nuclease</keyword>
<dbReference type="PANTHER" id="PTHR12341:SF41">
    <property type="entry name" value="5'-3' EXORIBONUCLEASE 2"/>
    <property type="match status" value="1"/>
</dbReference>
<evidence type="ECO:0000313" key="7">
    <source>
        <dbReference type="EMBL" id="KAI3873972.1"/>
    </source>
</evidence>
<keyword evidence="4" id="KW-0378">Hydrolase</keyword>
<feature type="domain" description="Xrn1 N-terminal" evidence="6">
    <location>
        <begin position="1"/>
        <end position="174"/>
    </location>
</feature>
<evidence type="ECO:0000256" key="4">
    <source>
        <dbReference type="ARBA" id="ARBA00022801"/>
    </source>
</evidence>
<evidence type="ECO:0000259" key="6">
    <source>
        <dbReference type="Pfam" id="PF03159"/>
    </source>
</evidence>
<dbReference type="EMBL" id="JAJJMB010012717">
    <property type="protein sequence ID" value="KAI3873972.1"/>
    <property type="molecule type" value="Genomic_DNA"/>
</dbReference>
<evidence type="ECO:0000256" key="2">
    <source>
        <dbReference type="ARBA" id="ARBA00022664"/>
    </source>
</evidence>
<dbReference type="FunFam" id="3.40.50.12390:FF:000003">
    <property type="entry name" value="5'-3' exoribonuclease"/>
    <property type="match status" value="1"/>
</dbReference>
<keyword evidence="8" id="KW-1185">Reference proteome</keyword>
<dbReference type="Pfam" id="PF03159">
    <property type="entry name" value="XRN_N"/>
    <property type="match status" value="1"/>
</dbReference>
<dbReference type="Proteomes" id="UP001202328">
    <property type="component" value="Unassembled WGS sequence"/>
</dbReference>
<keyword evidence="2" id="KW-0507">mRNA processing</keyword>
<name>A0AAD4S9Q1_9MAGN</name>
<evidence type="ECO:0000256" key="3">
    <source>
        <dbReference type="ARBA" id="ARBA00022722"/>
    </source>
</evidence>
<comment type="caution">
    <text evidence="7">The sequence shown here is derived from an EMBL/GenBank/DDBJ whole genome shotgun (WGS) entry which is preliminary data.</text>
</comment>
<dbReference type="GO" id="GO:0004534">
    <property type="term" value="F:5'-3' RNA exonuclease activity"/>
    <property type="evidence" value="ECO:0007669"/>
    <property type="project" value="TreeGrafter"/>
</dbReference>
<dbReference type="GO" id="GO:0005634">
    <property type="term" value="C:nucleus"/>
    <property type="evidence" value="ECO:0007669"/>
    <property type="project" value="TreeGrafter"/>
</dbReference>
<reference evidence="7" key="1">
    <citation type="submission" date="2022-04" db="EMBL/GenBank/DDBJ databases">
        <title>A functionally conserved STORR gene fusion in Papaver species that diverged 16.8 million years ago.</title>
        <authorList>
            <person name="Catania T."/>
        </authorList>
    </citation>
    <scope>NUCLEOTIDE SEQUENCE</scope>
    <source>
        <strain evidence="7">S-188037</strain>
    </source>
</reference>
<gene>
    <name evidence="7" type="ORF">MKW98_001621</name>
</gene>
<dbReference type="CDD" id="cd18673">
    <property type="entry name" value="PIN_XRN1-2-like"/>
    <property type="match status" value="1"/>
</dbReference>
<dbReference type="InterPro" id="IPR027073">
    <property type="entry name" value="5_3_exoribonuclease"/>
</dbReference>
<accession>A0AAD4S9Q1</accession>
<evidence type="ECO:0000256" key="1">
    <source>
        <dbReference type="ARBA" id="ARBA00006994"/>
    </source>
</evidence>
<sequence length="174" mass="20133">MGVPAFYRWLAEKYPMIIQDVIEEEAVEIQGISIPVDTSQPNPNKLEYDNLYLDMNGIIHPCFHPEDRPAPTTFDEVFQCMFDYIDRLFVMVHPRKLIYMAIDGVAPRAKMNQQRSRRFRASRDAQEAAAEEERLRVEFLEEGRKLPPKETSQVCDSNVITPGTEFMHILSVAL</sequence>
<dbReference type="InterPro" id="IPR004859">
    <property type="entry name" value="Xrn1_N"/>
</dbReference>
<dbReference type="GO" id="GO:0003723">
    <property type="term" value="F:RNA binding"/>
    <property type="evidence" value="ECO:0007669"/>
    <property type="project" value="TreeGrafter"/>
</dbReference>
<dbReference type="PANTHER" id="PTHR12341">
    <property type="entry name" value="5'-&gt;3' EXORIBONUCLEASE"/>
    <property type="match status" value="1"/>
</dbReference>
<proteinExistence type="inferred from homology"/>
<protein>
    <recommendedName>
        <fullName evidence="6">Xrn1 N-terminal domain-containing protein</fullName>
    </recommendedName>
</protein>
<comment type="similarity">
    <text evidence="1">Belongs to the 5'-3' exonuclease family. XRN2/RAT1 subfamily.</text>
</comment>
<dbReference type="GO" id="GO:0000956">
    <property type="term" value="P:nuclear-transcribed mRNA catabolic process"/>
    <property type="evidence" value="ECO:0007669"/>
    <property type="project" value="TreeGrafter"/>
</dbReference>
<evidence type="ECO:0000256" key="5">
    <source>
        <dbReference type="ARBA" id="ARBA00022839"/>
    </source>
</evidence>
<dbReference type="GO" id="GO:0006397">
    <property type="term" value="P:mRNA processing"/>
    <property type="evidence" value="ECO:0007669"/>
    <property type="project" value="UniProtKB-KW"/>
</dbReference>